<keyword evidence="9" id="KW-1185">Reference proteome</keyword>
<evidence type="ECO:0000256" key="6">
    <source>
        <dbReference type="ARBA" id="ARBA00035197"/>
    </source>
</evidence>
<gene>
    <name evidence="7 8" type="primary">rplR</name>
    <name evidence="8" type="ORF">KK078_05705</name>
</gene>
<dbReference type="AlphaFoldDB" id="A0AAP2D8J0"/>
<keyword evidence="2 7" id="KW-0699">rRNA-binding</keyword>
<dbReference type="SUPFAM" id="SSF53137">
    <property type="entry name" value="Translational machinery components"/>
    <property type="match status" value="1"/>
</dbReference>
<reference evidence="8 9" key="1">
    <citation type="submission" date="2021-05" db="EMBL/GenBank/DDBJ databases">
        <title>A Polyphasic approach of four new species of the genus Ohtaekwangia: Ohtaekwangia histidinii sp. nov., Ohtaekwangia cretensis sp. nov., Ohtaekwangia indiensis sp. nov., Ohtaekwangia reichenbachii sp. nov. from diverse environment.</title>
        <authorList>
            <person name="Octaviana S."/>
        </authorList>
    </citation>
    <scope>NUCLEOTIDE SEQUENCE [LARGE SCALE GENOMIC DNA]</scope>
    <source>
        <strain evidence="8 9">PWU37</strain>
    </source>
</reference>
<name>A0AAP2D8J0_9BACT</name>
<keyword evidence="4 7" id="KW-0689">Ribosomal protein</keyword>
<evidence type="ECO:0000256" key="5">
    <source>
        <dbReference type="ARBA" id="ARBA00023274"/>
    </source>
</evidence>
<dbReference type="GO" id="GO:0003735">
    <property type="term" value="F:structural constituent of ribosome"/>
    <property type="evidence" value="ECO:0007669"/>
    <property type="project" value="InterPro"/>
</dbReference>
<dbReference type="PANTHER" id="PTHR12899">
    <property type="entry name" value="39S RIBOSOMAL PROTEIN L18, MITOCHONDRIAL"/>
    <property type="match status" value="1"/>
</dbReference>
<accession>A0AAP2D8J0</accession>
<dbReference type="GO" id="GO:0005840">
    <property type="term" value="C:ribosome"/>
    <property type="evidence" value="ECO:0007669"/>
    <property type="project" value="UniProtKB-KW"/>
</dbReference>
<dbReference type="GO" id="GO:1990904">
    <property type="term" value="C:ribonucleoprotein complex"/>
    <property type="evidence" value="ECO:0007669"/>
    <property type="project" value="UniProtKB-KW"/>
</dbReference>
<dbReference type="GO" id="GO:0006412">
    <property type="term" value="P:translation"/>
    <property type="evidence" value="ECO:0007669"/>
    <property type="project" value="UniProtKB-UniRule"/>
</dbReference>
<comment type="subunit">
    <text evidence="7">Part of the 50S ribosomal subunit; part of the 5S rRNA/L5/L18/L25 subcomplex. Contacts the 5S and 23S rRNAs.</text>
</comment>
<comment type="caution">
    <text evidence="8">The sequence shown here is derived from an EMBL/GenBank/DDBJ whole genome shotgun (WGS) entry which is preliminary data.</text>
</comment>
<dbReference type="CDD" id="cd00432">
    <property type="entry name" value="Ribosomal_L18_L5e"/>
    <property type="match status" value="1"/>
</dbReference>
<dbReference type="GO" id="GO:0008097">
    <property type="term" value="F:5S rRNA binding"/>
    <property type="evidence" value="ECO:0007669"/>
    <property type="project" value="TreeGrafter"/>
</dbReference>
<dbReference type="InterPro" id="IPR005484">
    <property type="entry name" value="Ribosomal_uL18_bac/plant/anim"/>
</dbReference>
<comment type="function">
    <text evidence="7">This is one of the proteins that bind and probably mediate the attachment of the 5S RNA into the large ribosomal subunit, where it forms part of the central protuberance.</text>
</comment>
<dbReference type="Proteomes" id="UP001319180">
    <property type="component" value="Unassembled WGS sequence"/>
</dbReference>
<dbReference type="HAMAP" id="MF_01337_B">
    <property type="entry name" value="Ribosomal_uL18_B"/>
    <property type="match status" value="1"/>
</dbReference>
<sequence length="119" mass="13016">MYAMAGKNRERRARIKAGVRKKLSGTTERPRLSVFRSNRGLYVQIIDDLKGVTVVAASTSELGEKTSLNIESSKSVGKKIAEKALSNGIETIVFDRNGYLYHGNIKALAEGAREGGLKF</sequence>
<dbReference type="NCBIfam" id="TIGR00060">
    <property type="entry name" value="L18_bact"/>
    <property type="match status" value="1"/>
</dbReference>
<evidence type="ECO:0000256" key="3">
    <source>
        <dbReference type="ARBA" id="ARBA00022884"/>
    </source>
</evidence>
<dbReference type="PANTHER" id="PTHR12899:SF3">
    <property type="entry name" value="LARGE RIBOSOMAL SUBUNIT PROTEIN UL18M"/>
    <property type="match status" value="1"/>
</dbReference>
<dbReference type="Pfam" id="PF00861">
    <property type="entry name" value="Ribosomal_L18p"/>
    <property type="match status" value="1"/>
</dbReference>
<keyword evidence="5 7" id="KW-0687">Ribonucleoprotein</keyword>
<evidence type="ECO:0000256" key="7">
    <source>
        <dbReference type="HAMAP-Rule" id="MF_01337"/>
    </source>
</evidence>
<dbReference type="GO" id="GO:0005737">
    <property type="term" value="C:cytoplasm"/>
    <property type="evidence" value="ECO:0007669"/>
    <property type="project" value="UniProtKB-ARBA"/>
</dbReference>
<protein>
    <recommendedName>
        <fullName evidence="6 7">Large ribosomal subunit protein uL18</fullName>
    </recommendedName>
</protein>
<organism evidence="8 9">
    <name type="scientific">Dawidia soli</name>
    <dbReference type="NCBI Taxonomy" id="2782352"/>
    <lineage>
        <taxon>Bacteria</taxon>
        <taxon>Pseudomonadati</taxon>
        <taxon>Bacteroidota</taxon>
        <taxon>Cytophagia</taxon>
        <taxon>Cytophagales</taxon>
        <taxon>Chryseotaleaceae</taxon>
        <taxon>Dawidia</taxon>
    </lineage>
</organism>
<evidence type="ECO:0000256" key="1">
    <source>
        <dbReference type="ARBA" id="ARBA00007116"/>
    </source>
</evidence>
<dbReference type="InterPro" id="IPR057268">
    <property type="entry name" value="Ribosomal_L18"/>
</dbReference>
<dbReference type="FunFam" id="3.30.420.100:FF:000001">
    <property type="entry name" value="50S ribosomal protein L18"/>
    <property type="match status" value="1"/>
</dbReference>
<evidence type="ECO:0000256" key="4">
    <source>
        <dbReference type="ARBA" id="ARBA00022980"/>
    </source>
</evidence>
<comment type="similarity">
    <text evidence="1 7">Belongs to the universal ribosomal protein uL18 family.</text>
</comment>
<evidence type="ECO:0000313" key="9">
    <source>
        <dbReference type="Proteomes" id="UP001319180"/>
    </source>
</evidence>
<keyword evidence="3 7" id="KW-0694">RNA-binding</keyword>
<dbReference type="Gene3D" id="3.30.420.100">
    <property type="match status" value="1"/>
</dbReference>
<dbReference type="EMBL" id="JAHESC010000006">
    <property type="protein sequence ID" value="MBT1686040.1"/>
    <property type="molecule type" value="Genomic_DNA"/>
</dbReference>
<dbReference type="InterPro" id="IPR004389">
    <property type="entry name" value="Ribosomal_uL18_bac-type"/>
</dbReference>
<evidence type="ECO:0000313" key="8">
    <source>
        <dbReference type="EMBL" id="MBT1686040.1"/>
    </source>
</evidence>
<proteinExistence type="inferred from homology"/>
<evidence type="ECO:0000256" key="2">
    <source>
        <dbReference type="ARBA" id="ARBA00022730"/>
    </source>
</evidence>